<organism evidence="1">
    <name type="scientific">Campylobacter jejuni subsp. jejuni</name>
    <dbReference type="NCBI Taxonomy" id="32022"/>
    <lineage>
        <taxon>Bacteria</taxon>
        <taxon>Pseudomonadati</taxon>
        <taxon>Campylobacterota</taxon>
        <taxon>Epsilonproteobacteria</taxon>
        <taxon>Campylobacterales</taxon>
        <taxon>Campylobacteraceae</taxon>
        <taxon>Campylobacter</taxon>
    </lineage>
</organism>
<sequence length="52" mass="6067">MYKQRILDEYCPMCYDKNEKKHIFKTSNAFISVGELSRFAYEIMGGGGVLQR</sequence>
<protein>
    <submittedName>
        <fullName evidence="1">Uncharacterized protein</fullName>
    </submittedName>
</protein>
<reference evidence="1" key="1">
    <citation type="journal article" date="2015" name="PLoS ONE">
        <title>Updated Campylobacter jejuni Capsule PCR Multiplex Typing System and Its Application to Clinical Isolates from South and Southeast Asia.</title>
        <authorList>
            <person name="Poly F."/>
            <person name="Serichantalergs O."/>
            <person name="Kuroiwa J."/>
            <person name="Pootong P."/>
            <person name="Mason C."/>
            <person name="Guerry P."/>
            <person name="Parker C.T."/>
        </authorList>
    </citation>
    <scope>NUCLEOTIDE SEQUENCE</scope>
    <source>
        <strain evidence="1">RM4271</strain>
    </source>
</reference>
<evidence type="ECO:0000313" key="1">
    <source>
        <dbReference type="EMBL" id="ALN44106.1"/>
    </source>
</evidence>
<dbReference type="AlphaFoldDB" id="A0A0S2CGM2"/>
<proteinExistence type="predicted"/>
<accession>A0A0S2CGM2</accession>
<dbReference type="EMBL" id="KT893436">
    <property type="protein sequence ID" value="ALN44106.1"/>
    <property type="molecule type" value="Genomic_DNA"/>
</dbReference>
<gene>
    <name evidence="1" type="ORF">HS33.16</name>
</gene>
<name>A0A0S2CGM2_CAMJU</name>